<dbReference type="RefSeq" id="WP_067554095.1">
    <property type="nucleotide sequence ID" value="NZ_LPXN01000093.1"/>
</dbReference>
<dbReference type="STRING" id="580166.AUP43_06530"/>
<dbReference type="PANTHER" id="PTHR22911:SF137">
    <property type="entry name" value="SOLUTE CARRIER FAMILY 35 MEMBER G2-RELATED"/>
    <property type="match status" value="1"/>
</dbReference>
<dbReference type="OrthoDB" id="369870at2"/>
<feature type="transmembrane region" description="Helical" evidence="8">
    <location>
        <begin position="21"/>
        <end position="41"/>
    </location>
</feature>
<keyword evidence="5 8" id="KW-0812">Transmembrane</keyword>
<feature type="transmembrane region" description="Helical" evidence="8">
    <location>
        <begin position="86"/>
        <end position="107"/>
    </location>
</feature>
<feature type="domain" description="EamA" evidence="9">
    <location>
        <begin position="22"/>
        <end position="158"/>
    </location>
</feature>
<sequence>MTTKPVSAGTPDLAAARRESMMGVGFGLSAFLFWGIAPLYFKLVQHVAPVEILAHRIVWSAGLLALLVWVMGRWREVATVLTSRRLLLPLIGSATILAGNWFVYIVAVNEGHVLQASLGYYINPLVNVLLGMLFLKERLRLPQSIAVGLATTGVLVMVAAAGEAPWVALFLGFSFGFYGLIRKLVRVESMVAVFIEAAVLVPPALIFLVYRGQTGGGSFGAVDLRTDLLLIAAGLVTLLPLVWFGAAARRLSLSTLGILQYIAPTGQFLLAVLLFGEIFTPVHMVTFACIWAGLAIYTIDALRRS</sequence>
<protein>
    <submittedName>
        <fullName evidence="10">Transporter</fullName>
    </submittedName>
</protein>
<comment type="similarity">
    <text evidence="2">Belongs to the EamA transporter family.</text>
</comment>
<dbReference type="SUPFAM" id="SSF103481">
    <property type="entry name" value="Multidrug resistance efflux transporter EmrE"/>
    <property type="match status" value="2"/>
</dbReference>
<keyword evidence="7 8" id="KW-0472">Membrane</keyword>
<name>A0A154W931_9PROT</name>
<evidence type="ECO:0000256" key="3">
    <source>
        <dbReference type="ARBA" id="ARBA00022448"/>
    </source>
</evidence>
<evidence type="ECO:0000256" key="8">
    <source>
        <dbReference type="SAM" id="Phobius"/>
    </source>
</evidence>
<proteinExistence type="inferred from homology"/>
<comment type="caution">
    <text evidence="10">The sequence shown here is derived from an EMBL/GenBank/DDBJ whole genome shotgun (WGS) entry which is preliminary data.</text>
</comment>
<feature type="transmembrane region" description="Helical" evidence="8">
    <location>
        <begin position="228"/>
        <end position="246"/>
    </location>
</feature>
<accession>A0A154W931</accession>
<keyword evidence="11" id="KW-1185">Reference proteome</keyword>
<dbReference type="Pfam" id="PF00892">
    <property type="entry name" value="EamA"/>
    <property type="match status" value="1"/>
</dbReference>
<evidence type="ECO:0000256" key="4">
    <source>
        <dbReference type="ARBA" id="ARBA00022475"/>
    </source>
</evidence>
<dbReference type="EMBL" id="LPXN01000093">
    <property type="protein sequence ID" value="KZD10030.1"/>
    <property type="molecule type" value="Genomic_DNA"/>
</dbReference>
<feature type="transmembrane region" description="Helical" evidence="8">
    <location>
        <begin position="282"/>
        <end position="302"/>
    </location>
</feature>
<evidence type="ECO:0000313" key="11">
    <source>
        <dbReference type="Proteomes" id="UP000076400"/>
    </source>
</evidence>
<comment type="subcellular location">
    <subcellularLocation>
        <location evidence="1">Cell membrane</location>
        <topology evidence="1">Multi-pass membrane protein</topology>
    </subcellularLocation>
</comment>
<keyword evidence="3" id="KW-0813">Transport</keyword>
<evidence type="ECO:0000256" key="1">
    <source>
        <dbReference type="ARBA" id="ARBA00004651"/>
    </source>
</evidence>
<feature type="transmembrane region" description="Helical" evidence="8">
    <location>
        <begin position="141"/>
        <end position="158"/>
    </location>
</feature>
<feature type="transmembrane region" description="Helical" evidence="8">
    <location>
        <begin position="258"/>
        <end position="276"/>
    </location>
</feature>
<feature type="transmembrane region" description="Helical" evidence="8">
    <location>
        <begin position="164"/>
        <end position="181"/>
    </location>
</feature>
<feature type="transmembrane region" description="Helical" evidence="8">
    <location>
        <begin position="190"/>
        <end position="208"/>
    </location>
</feature>
<dbReference type="InterPro" id="IPR004626">
    <property type="entry name" value="RarD"/>
</dbReference>
<evidence type="ECO:0000259" key="9">
    <source>
        <dbReference type="Pfam" id="PF00892"/>
    </source>
</evidence>
<evidence type="ECO:0000256" key="7">
    <source>
        <dbReference type="ARBA" id="ARBA00023136"/>
    </source>
</evidence>
<dbReference type="InterPro" id="IPR000620">
    <property type="entry name" value="EamA_dom"/>
</dbReference>
<feature type="transmembrane region" description="Helical" evidence="8">
    <location>
        <begin position="53"/>
        <end position="74"/>
    </location>
</feature>
<keyword evidence="4" id="KW-1003">Cell membrane</keyword>
<evidence type="ECO:0000256" key="5">
    <source>
        <dbReference type="ARBA" id="ARBA00022692"/>
    </source>
</evidence>
<evidence type="ECO:0000313" key="10">
    <source>
        <dbReference type="EMBL" id="KZD10030.1"/>
    </source>
</evidence>
<keyword evidence="6 8" id="KW-1133">Transmembrane helix</keyword>
<organism evidence="10 11">
    <name type="scientific">Oceanibaculum pacificum</name>
    <dbReference type="NCBI Taxonomy" id="580166"/>
    <lineage>
        <taxon>Bacteria</taxon>
        <taxon>Pseudomonadati</taxon>
        <taxon>Pseudomonadota</taxon>
        <taxon>Alphaproteobacteria</taxon>
        <taxon>Rhodospirillales</taxon>
        <taxon>Oceanibaculaceae</taxon>
        <taxon>Oceanibaculum</taxon>
    </lineage>
</organism>
<dbReference type="NCBIfam" id="TIGR00688">
    <property type="entry name" value="rarD"/>
    <property type="match status" value="1"/>
</dbReference>
<evidence type="ECO:0000256" key="6">
    <source>
        <dbReference type="ARBA" id="ARBA00022989"/>
    </source>
</evidence>
<reference evidence="10 11" key="1">
    <citation type="submission" date="2015-12" db="EMBL/GenBank/DDBJ databases">
        <title>Genome sequence of Oceanibaculum pacificum MCCC 1A02656.</title>
        <authorList>
            <person name="Lu L."/>
            <person name="Lai Q."/>
            <person name="Shao Z."/>
            <person name="Qian P."/>
        </authorList>
    </citation>
    <scope>NUCLEOTIDE SEQUENCE [LARGE SCALE GENOMIC DNA]</scope>
    <source>
        <strain evidence="10 11">MCCC 1A02656</strain>
    </source>
</reference>
<gene>
    <name evidence="10" type="ORF">AUP43_06530</name>
</gene>
<dbReference type="GO" id="GO:0005886">
    <property type="term" value="C:plasma membrane"/>
    <property type="evidence" value="ECO:0007669"/>
    <property type="project" value="UniProtKB-SubCell"/>
</dbReference>
<dbReference type="AlphaFoldDB" id="A0A154W931"/>
<dbReference type="InterPro" id="IPR037185">
    <property type="entry name" value="EmrE-like"/>
</dbReference>
<feature type="transmembrane region" description="Helical" evidence="8">
    <location>
        <begin position="113"/>
        <end position="134"/>
    </location>
</feature>
<dbReference type="Proteomes" id="UP000076400">
    <property type="component" value="Unassembled WGS sequence"/>
</dbReference>
<dbReference type="PANTHER" id="PTHR22911">
    <property type="entry name" value="ACYL-MALONYL CONDENSING ENZYME-RELATED"/>
    <property type="match status" value="1"/>
</dbReference>
<evidence type="ECO:0000256" key="2">
    <source>
        <dbReference type="ARBA" id="ARBA00007362"/>
    </source>
</evidence>